<accession>A0A8H4LJY6</accession>
<feature type="domain" description="AB hydrolase-1" evidence="1">
    <location>
        <begin position="12"/>
        <end position="239"/>
    </location>
</feature>
<dbReference type="OrthoDB" id="1263307at2759"/>
<dbReference type="Proteomes" id="UP000554235">
    <property type="component" value="Unassembled WGS sequence"/>
</dbReference>
<dbReference type="InterPro" id="IPR000073">
    <property type="entry name" value="AB_hydrolase_1"/>
</dbReference>
<dbReference type="PANTHER" id="PTHR37017">
    <property type="entry name" value="AB HYDROLASE-1 DOMAIN-CONTAINING PROTEIN-RELATED"/>
    <property type="match status" value="1"/>
</dbReference>
<dbReference type="Pfam" id="PF12697">
    <property type="entry name" value="Abhydrolase_6"/>
    <property type="match status" value="1"/>
</dbReference>
<evidence type="ECO:0000259" key="1">
    <source>
        <dbReference type="Pfam" id="PF12697"/>
    </source>
</evidence>
<dbReference type="PANTHER" id="PTHR37017:SF13">
    <property type="entry name" value="AB HYDROLASE-1 DOMAIN-CONTAINING PROTEIN"/>
    <property type="match status" value="1"/>
</dbReference>
<sequence length="256" mass="27948">MGSNVNNRPVFLFVTGAWHPPACYESLRAELRSSGYECLIPQMPSMGHGTNGVTWEADKAKVLETAAPYFEDGREVVLVGHSYGGIPATVATEGQGVEERAAKGLKGGFRSIIFLAAFAVPVKGWDLLTTFGGEWPDWQNPGEAYTKNKLSTLNQIAFEKLYNDASGEEAKEIFAKVLPHSQDAFETGIDFIASDITIPKTYLICENDLVFPLSLQEQLVRHTPGMKETRIAAGHSPFLGKKCPELSNLLIEIAEG</sequence>
<proteinExistence type="predicted"/>
<organism evidence="2 3">
    <name type="scientific">Fusarium albosuccineum</name>
    <dbReference type="NCBI Taxonomy" id="1237068"/>
    <lineage>
        <taxon>Eukaryota</taxon>
        <taxon>Fungi</taxon>
        <taxon>Dikarya</taxon>
        <taxon>Ascomycota</taxon>
        <taxon>Pezizomycotina</taxon>
        <taxon>Sordariomycetes</taxon>
        <taxon>Hypocreomycetidae</taxon>
        <taxon>Hypocreales</taxon>
        <taxon>Nectriaceae</taxon>
        <taxon>Fusarium</taxon>
        <taxon>Fusarium decemcellulare species complex</taxon>
    </lineage>
</organism>
<gene>
    <name evidence="2" type="ORF">FALBO_3557</name>
</gene>
<dbReference type="Gene3D" id="3.40.50.1820">
    <property type="entry name" value="alpha/beta hydrolase"/>
    <property type="match status" value="1"/>
</dbReference>
<dbReference type="AlphaFoldDB" id="A0A8H4LJY6"/>
<name>A0A8H4LJY6_9HYPO</name>
<evidence type="ECO:0000313" key="2">
    <source>
        <dbReference type="EMBL" id="KAF4469542.1"/>
    </source>
</evidence>
<protein>
    <recommendedName>
        <fullName evidence="1">AB hydrolase-1 domain-containing protein</fullName>
    </recommendedName>
</protein>
<reference evidence="2 3" key="1">
    <citation type="submission" date="2020-01" db="EMBL/GenBank/DDBJ databases">
        <title>Identification and distribution of gene clusters putatively required for synthesis of sphingolipid metabolism inhibitors in phylogenetically diverse species of the filamentous fungus Fusarium.</title>
        <authorList>
            <person name="Kim H.-S."/>
            <person name="Busman M."/>
            <person name="Brown D.W."/>
            <person name="Divon H."/>
            <person name="Uhlig S."/>
            <person name="Proctor R.H."/>
        </authorList>
    </citation>
    <scope>NUCLEOTIDE SEQUENCE [LARGE SCALE GENOMIC DNA]</scope>
    <source>
        <strain evidence="2 3">NRRL 20459</strain>
    </source>
</reference>
<dbReference type="SUPFAM" id="SSF53474">
    <property type="entry name" value="alpha/beta-Hydrolases"/>
    <property type="match status" value="1"/>
</dbReference>
<dbReference type="InterPro" id="IPR029058">
    <property type="entry name" value="AB_hydrolase_fold"/>
</dbReference>
<keyword evidence="3" id="KW-1185">Reference proteome</keyword>
<comment type="caution">
    <text evidence="2">The sequence shown here is derived from an EMBL/GenBank/DDBJ whole genome shotgun (WGS) entry which is preliminary data.</text>
</comment>
<evidence type="ECO:0000313" key="3">
    <source>
        <dbReference type="Proteomes" id="UP000554235"/>
    </source>
</evidence>
<dbReference type="EMBL" id="JAADYS010000465">
    <property type="protein sequence ID" value="KAF4469542.1"/>
    <property type="molecule type" value="Genomic_DNA"/>
</dbReference>
<dbReference type="InterPro" id="IPR052897">
    <property type="entry name" value="Sec-Metab_Biosynth_Hydrolase"/>
</dbReference>